<sequence>MNNVVIEEFQHLTLRDPSANPAFLPCLAVPGSSVVGADHQMLLQLPTPATPRMRSPPPPVLTADDDEEDEELDRAVSFISHLSPRKRPFSRLHRFYSADPNHAAREYRKEQVKKYVKRTLGEVTVAPGACEGEAISKRVLSQTARRLHKRRRRRSAVYKNVNGSASSNISVQSALLKEPVPSTDVQAACSDGDESESEQRRVRFAV</sequence>
<evidence type="ECO:0000256" key="1">
    <source>
        <dbReference type="SAM" id="MobiDB-lite"/>
    </source>
</evidence>
<protein>
    <submittedName>
        <fullName evidence="2">Uncharacterized protein</fullName>
    </submittedName>
</protein>
<evidence type="ECO:0000313" key="2">
    <source>
        <dbReference type="EMBL" id="CDO52720.1"/>
    </source>
</evidence>
<keyword evidence="3" id="KW-1185">Reference proteome</keyword>
<evidence type="ECO:0000313" key="3">
    <source>
        <dbReference type="Proteomes" id="UP000242525"/>
    </source>
</evidence>
<dbReference type="EMBL" id="CCBN010000003">
    <property type="protein sequence ID" value="CDO52720.1"/>
    <property type="molecule type" value="Genomic_DNA"/>
</dbReference>
<gene>
    <name evidence="2" type="ORF">BN980_GECA03s06577g</name>
</gene>
<feature type="region of interest" description="Disordered" evidence="1">
    <location>
        <begin position="182"/>
        <end position="206"/>
    </location>
</feature>
<comment type="caution">
    <text evidence="2">The sequence shown here is derived from an EMBL/GenBank/DDBJ whole genome shotgun (WGS) entry which is preliminary data.</text>
</comment>
<feature type="region of interest" description="Disordered" evidence="1">
    <location>
        <begin position="47"/>
        <end position="67"/>
    </location>
</feature>
<proteinExistence type="predicted"/>
<organism evidence="2 3">
    <name type="scientific">Geotrichum candidum</name>
    <name type="common">Oospora lactis</name>
    <name type="synonym">Dipodascus geotrichum</name>
    <dbReference type="NCBI Taxonomy" id="1173061"/>
    <lineage>
        <taxon>Eukaryota</taxon>
        <taxon>Fungi</taxon>
        <taxon>Dikarya</taxon>
        <taxon>Ascomycota</taxon>
        <taxon>Saccharomycotina</taxon>
        <taxon>Dipodascomycetes</taxon>
        <taxon>Dipodascales</taxon>
        <taxon>Dipodascaceae</taxon>
        <taxon>Geotrichum</taxon>
    </lineage>
</organism>
<feature type="compositionally biased region" description="Basic and acidic residues" evidence="1">
    <location>
        <begin position="197"/>
        <end position="206"/>
    </location>
</feature>
<dbReference type="Proteomes" id="UP000242525">
    <property type="component" value="Unassembled WGS sequence"/>
</dbReference>
<name>A0A0J9X6E1_GEOCN</name>
<reference evidence="2" key="1">
    <citation type="submission" date="2014-03" db="EMBL/GenBank/DDBJ databases">
        <authorList>
            <person name="Casaregola S."/>
        </authorList>
    </citation>
    <scope>NUCLEOTIDE SEQUENCE [LARGE SCALE GENOMIC DNA]</scope>
    <source>
        <strain evidence="2">CLIB 918</strain>
    </source>
</reference>
<dbReference type="AlphaFoldDB" id="A0A0J9X6E1"/>
<accession>A0A0J9X6E1</accession>